<dbReference type="EMBL" id="JABXXV010000002">
    <property type="protein sequence ID" value="NVN46034.1"/>
    <property type="molecule type" value="Genomic_DNA"/>
</dbReference>
<reference evidence="2 3" key="1">
    <citation type="submission" date="2020-06" db="EMBL/GenBank/DDBJ databases">
        <title>Synonyms of Asaia species.</title>
        <authorList>
            <person name="Sombolestani A."/>
        </authorList>
    </citation>
    <scope>NUCLEOTIDE SEQUENCE [LARGE SCALE GENOMIC DNA]</scope>
    <source>
        <strain evidence="2 3">LMG 27047</strain>
    </source>
</reference>
<dbReference type="Proteomes" id="UP001516351">
    <property type="component" value="Unassembled WGS sequence"/>
</dbReference>
<organism evidence="2 3">
    <name type="scientific">Asaia spathodeae</name>
    <dbReference type="NCBI Taxonomy" id="657016"/>
    <lineage>
        <taxon>Bacteria</taxon>
        <taxon>Pseudomonadati</taxon>
        <taxon>Pseudomonadota</taxon>
        <taxon>Alphaproteobacteria</taxon>
        <taxon>Acetobacterales</taxon>
        <taxon>Acetobacteraceae</taxon>
        <taxon>Asaia</taxon>
    </lineage>
</organism>
<keyword evidence="3" id="KW-1185">Reference proteome</keyword>
<proteinExistence type="predicted"/>
<protein>
    <submittedName>
        <fullName evidence="2">Hint domain-containing protein</fullName>
    </submittedName>
</protein>
<gene>
    <name evidence="2" type="ORF">HW542_04320</name>
</gene>
<evidence type="ECO:0000313" key="2">
    <source>
        <dbReference type="EMBL" id="NVN46034.1"/>
    </source>
</evidence>
<accession>A0ABX2P365</accession>
<dbReference type="Gene3D" id="2.170.16.10">
    <property type="entry name" value="Hedgehog/Intein (Hint) domain"/>
    <property type="match status" value="1"/>
</dbReference>
<dbReference type="Pfam" id="PF13403">
    <property type="entry name" value="Hint_2"/>
    <property type="match status" value="1"/>
</dbReference>
<name>A0ABX2P365_9PROT</name>
<dbReference type="SUPFAM" id="SSF51294">
    <property type="entry name" value="Hedgehog/intein (Hint) domain"/>
    <property type="match status" value="1"/>
</dbReference>
<dbReference type="RefSeq" id="WP_267311360.1">
    <property type="nucleotide sequence ID" value="NZ_JABXXV010000002.1"/>
</dbReference>
<dbReference type="InterPro" id="IPR028992">
    <property type="entry name" value="Hedgehog/Intein_dom"/>
</dbReference>
<feature type="domain" description="Hedgehog/Intein (Hint)" evidence="1">
    <location>
        <begin position="159"/>
        <end position="291"/>
    </location>
</feature>
<evidence type="ECO:0000313" key="3">
    <source>
        <dbReference type="Proteomes" id="UP001516351"/>
    </source>
</evidence>
<sequence length="510" mass="56178">MSVITLDPNDPAAQYEDQQKYLINGGTLQLDTSAGLLGFGKTSNAYATIGPEGGTIDVDLDSSIFSGFSGNYEYSINLQNVPPEELIISYSLNAPNVKATMSYDGTMTTVALKVTGGIFPIKSSITVYIVIPGNSNGLKVGQSITLATSKGDGQIRILCYAEGTFIKTPAGQIRIEDLQVGDMVSVMIDGRETAHPLVWIGSRRIRIENDQDRLVRVRRDAFAPRIPFEDLLVTPEHSLVFDNCFVPSRMLVNNATIIQDEALEATVYHLALEQHGILIANGALSESYLDTGNRSLFQEKGRSSMTIGARRKTWSTDAALPLCTAREFVEPLYKSLLIRAQSLGYAISRPNLTTTNDPALCLLADDGTLIKPRRQSDNRYVFLIDPGTTHVWIRSRHSRPCDYVGPFMDDRRSLGVLVASLSLFSSSGLIDVTSYRQDPLLMGWHGCEHPLYRWTDGLAELPLEAFDLKNPALLVIELVLSGPYILNQTQDTSPHISPLEFGEREALFLQ</sequence>
<evidence type="ECO:0000259" key="1">
    <source>
        <dbReference type="Pfam" id="PF13403"/>
    </source>
</evidence>
<dbReference type="InterPro" id="IPR036844">
    <property type="entry name" value="Hint_dom_sf"/>
</dbReference>
<comment type="caution">
    <text evidence="2">The sequence shown here is derived from an EMBL/GenBank/DDBJ whole genome shotgun (WGS) entry which is preliminary data.</text>
</comment>